<gene>
    <name evidence="2" type="ORF">PG991_001331</name>
</gene>
<proteinExistence type="predicted"/>
<dbReference type="EMBL" id="JAQQWI010000003">
    <property type="protein sequence ID" value="KAK8037017.1"/>
    <property type="molecule type" value="Genomic_DNA"/>
</dbReference>
<protein>
    <submittedName>
        <fullName evidence="2">Uncharacterized protein</fullName>
    </submittedName>
</protein>
<evidence type="ECO:0000256" key="1">
    <source>
        <dbReference type="SAM" id="MobiDB-lite"/>
    </source>
</evidence>
<evidence type="ECO:0000313" key="3">
    <source>
        <dbReference type="Proteomes" id="UP001396898"/>
    </source>
</evidence>
<organism evidence="2 3">
    <name type="scientific">Apiospora marii</name>
    <dbReference type="NCBI Taxonomy" id="335849"/>
    <lineage>
        <taxon>Eukaryota</taxon>
        <taxon>Fungi</taxon>
        <taxon>Dikarya</taxon>
        <taxon>Ascomycota</taxon>
        <taxon>Pezizomycotina</taxon>
        <taxon>Sordariomycetes</taxon>
        <taxon>Xylariomycetidae</taxon>
        <taxon>Amphisphaeriales</taxon>
        <taxon>Apiosporaceae</taxon>
        <taxon>Apiospora</taxon>
    </lineage>
</organism>
<sequence length="112" mass="11304">MQANLSPPQSPPPLSSSSPVPAAGARGTGTRSNRHFVAPSSLVSSLETGTSRLKNNVVVEACGALELVTKFQNRFGCLVIPGAAPGGSHCLSTLCHEVAGNPPASGPVQIFG</sequence>
<comment type="caution">
    <text evidence="2">The sequence shown here is derived from an EMBL/GenBank/DDBJ whole genome shotgun (WGS) entry which is preliminary data.</text>
</comment>
<accession>A0ABR1SRS6</accession>
<dbReference type="Proteomes" id="UP001396898">
    <property type="component" value="Unassembled WGS sequence"/>
</dbReference>
<name>A0ABR1SRS6_9PEZI</name>
<keyword evidence="3" id="KW-1185">Reference proteome</keyword>
<evidence type="ECO:0000313" key="2">
    <source>
        <dbReference type="EMBL" id="KAK8037017.1"/>
    </source>
</evidence>
<feature type="region of interest" description="Disordered" evidence="1">
    <location>
        <begin position="1"/>
        <end position="36"/>
    </location>
</feature>
<reference evidence="2 3" key="1">
    <citation type="submission" date="2023-01" db="EMBL/GenBank/DDBJ databases">
        <title>Analysis of 21 Apiospora genomes using comparative genomics revels a genus with tremendous synthesis potential of carbohydrate active enzymes and secondary metabolites.</title>
        <authorList>
            <person name="Sorensen T."/>
        </authorList>
    </citation>
    <scope>NUCLEOTIDE SEQUENCE [LARGE SCALE GENOMIC DNA]</scope>
    <source>
        <strain evidence="2 3">CBS 20057</strain>
    </source>
</reference>